<name>A0A397SU10_9GLOM</name>
<protein>
    <recommendedName>
        <fullName evidence="1">Fido domain-containing protein</fullName>
    </recommendedName>
</protein>
<dbReference type="PROSITE" id="PS51459">
    <property type="entry name" value="FIDO"/>
    <property type="match status" value="1"/>
</dbReference>
<accession>A0A397SU10</accession>
<dbReference type="Proteomes" id="UP000265703">
    <property type="component" value="Unassembled WGS sequence"/>
</dbReference>
<dbReference type="SUPFAM" id="SSF140931">
    <property type="entry name" value="Fic-like"/>
    <property type="match status" value="1"/>
</dbReference>
<evidence type="ECO:0000313" key="3">
    <source>
        <dbReference type="Proteomes" id="UP000265703"/>
    </source>
</evidence>
<dbReference type="GO" id="GO:0016301">
    <property type="term" value="F:kinase activity"/>
    <property type="evidence" value="ECO:0007669"/>
    <property type="project" value="InterPro"/>
</dbReference>
<dbReference type="STRING" id="658196.A0A397SU10"/>
<dbReference type="Pfam" id="PF02661">
    <property type="entry name" value="Fic"/>
    <property type="match status" value="1"/>
</dbReference>
<dbReference type="OrthoDB" id="2406964at2759"/>
<dbReference type="Gene3D" id="1.20.120.1870">
    <property type="entry name" value="Fic/DOC protein, Fido domain"/>
    <property type="match status" value="1"/>
</dbReference>
<dbReference type="InterPro" id="IPR003812">
    <property type="entry name" value="Fido"/>
</dbReference>
<reference evidence="2 3" key="1">
    <citation type="submission" date="2018-06" db="EMBL/GenBank/DDBJ databases">
        <title>Comparative genomics reveals the genomic features of Rhizophagus irregularis, R. cerebriforme, R. diaphanum and Gigaspora rosea, and their symbiotic lifestyle signature.</title>
        <authorList>
            <person name="Morin E."/>
            <person name="San Clemente H."/>
            <person name="Chen E.C.H."/>
            <person name="De La Providencia I."/>
            <person name="Hainaut M."/>
            <person name="Kuo A."/>
            <person name="Kohler A."/>
            <person name="Murat C."/>
            <person name="Tang N."/>
            <person name="Roy S."/>
            <person name="Loubradou J."/>
            <person name="Henrissat B."/>
            <person name="Grigoriev I.V."/>
            <person name="Corradi N."/>
            <person name="Roux C."/>
            <person name="Martin F.M."/>
        </authorList>
    </citation>
    <scope>NUCLEOTIDE SEQUENCE [LARGE SCALE GENOMIC DNA]</scope>
    <source>
        <strain evidence="2 3">DAOM 227022</strain>
    </source>
</reference>
<feature type="domain" description="Fido" evidence="1">
    <location>
        <begin position="58"/>
        <end position="177"/>
    </location>
</feature>
<evidence type="ECO:0000313" key="2">
    <source>
        <dbReference type="EMBL" id="RIA89583.1"/>
    </source>
</evidence>
<evidence type="ECO:0000259" key="1">
    <source>
        <dbReference type="PROSITE" id="PS51459"/>
    </source>
</evidence>
<dbReference type="InterPro" id="IPR036597">
    <property type="entry name" value="Fido-like_dom_sf"/>
</dbReference>
<dbReference type="PANTHER" id="PTHR39426">
    <property type="entry name" value="HOMOLOGY TO DEATH-ON-CURING PROTEIN OF PHAGE P1"/>
    <property type="match status" value="1"/>
</dbReference>
<dbReference type="PANTHER" id="PTHR39426:SF1">
    <property type="entry name" value="HOMOLOGY TO DEATH-ON-CURING PROTEIN OF PHAGE P1"/>
    <property type="match status" value="1"/>
</dbReference>
<sequence length="184" mass="21198">MERFLQSTYTSTRFAERSGKLYNSQKLETLCELARQLNKVITNHKNYFTKCTNEPKYVDVDVFLDRHEKIMEGLGQKQHLMNVELLDSTFYRPKWIFYYSDISSAPLFKMAAGLGESIIINHPFLDGNKRAAHLAISMFLSLNNYQLVADEDSAMKIIQGVATGDIRADKLEHLIARNVEKIDE</sequence>
<dbReference type="NCBIfam" id="TIGR01550">
    <property type="entry name" value="DOC_P1"/>
    <property type="match status" value="1"/>
</dbReference>
<dbReference type="AlphaFoldDB" id="A0A397SU10"/>
<proteinExistence type="predicted"/>
<dbReference type="InterPro" id="IPR053737">
    <property type="entry name" value="Type_II_TA_Toxin"/>
</dbReference>
<dbReference type="InterPro" id="IPR006440">
    <property type="entry name" value="Doc"/>
</dbReference>
<organism evidence="2 3">
    <name type="scientific">Glomus cerebriforme</name>
    <dbReference type="NCBI Taxonomy" id="658196"/>
    <lineage>
        <taxon>Eukaryota</taxon>
        <taxon>Fungi</taxon>
        <taxon>Fungi incertae sedis</taxon>
        <taxon>Mucoromycota</taxon>
        <taxon>Glomeromycotina</taxon>
        <taxon>Glomeromycetes</taxon>
        <taxon>Glomerales</taxon>
        <taxon>Glomeraceae</taxon>
        <taxon>Glomus</taxon>
    </lineage>
</organism>
<gene>
    <name evidence="2" type="ORF">C1645_806170</name>
</gene>
<dbReference type="EMBL" id="QKYT01000214">
    <property type="protein sequence ID" value="RIA89583.1"/>
    <property type="molecule type" value="Genomic_DNA"/>
</dbReference>
<comment type="caution">
    <text evidence="2">The sequence shown here is derived from an EMBL/GenBank/DDBJ whole genome shotgun (WGS) entry which is preliminary data.</text>
</comment>
<keyword evidence="3" id="KW-1185">Reference proteome</keyword>